<dbReference type="HOGENOM" id="CLU_773163_0_0_10"/>
<gene>
    <name evidence="1" type="ORF">Mucpa_6495</name>
</gene>
<name>H1Y9P6_9SPHI</name>
<evidence type="ECO:0000313" key="2">
    <source>
        <dbReference type="Proteomes" id="UP000002774"/>
    </source>
</evidence>
<evidence type="ECO:0000313" key="1">
    <source>
        <dbReference type="EMBL" id="EHQ30548.1"/>
    </source>
</evidence>
<dbReference type="Gene3D" id="3.40.50.12580">
    <property type="match status" value="1"/>
</dbReference>
<dbReference type="InterPro" id="IPR043148">
    <property type="entry name" value="TagF_C"/>
</dbReference>
<dbReference type="EMBL" id="CM001403">
    <property type="protein sequence ID" value="EHQ30548.1"/>
    <property type="molecule type" value="Genomic_DNA"/>
</dbReference>
<sequence length="353" mass="40111">MRKKILFTTGSPNQTIQMHQISRELPEYDCWFSHLFTDSPIINTALKHTTIINGSALGNNFKEKSECYLRSHNLQIDYRAEKHDYDLVVFCSDLIIPKRMTNTKTVWVQEGMVDKFNVKSKVVKALGLPLWLSCDTSLNGSSNICDVYCTASPGYKNYFEESGTDAEKIIVTGMPNYDNLQQFTNNDFPYHGYVMVATTDMRETYRFENRPAFIKRAVAIANGRPMLFKLHPNEKFARAQAEIKKYAPANTMIFQAGNTNEMIANCEELITQYSTVVYTGIALGKKVHSYFNIDDLKRLAPIQNGGTSSRNIANVCRSFAEFKGAKEDFAKKFKFRPVLFKYTDSSILKAASA</sequence>
<evidence type="ECO:0008006" key="3">
    <source>
        <dbReference type="Google" id="ProtNLM"/>
    </source>
</evidence>
<dbReference type="SUPFAM" id="SSF53756">
    <property type="entry name" value="UDP-Glycosyltransferase/glycogen phosphorylase"/>
    <property type="match status" value="1"/>
</dbReference>
<accession>H1Y9P6</accession>
<dbReference type="RefSeq" id="WP_008512368.1">
    <property type="nucleotide sequence ID" value="NZ_CM001403.1"/>
</dbReference>
<protein>
    <recommendedName>
        <fullName evidence="3">UDP-N-acetylglucosamine 2-epimerase</fullName>
    </recommendedName>
</protein>
<dbReference type="eggNOG" id="COG1887">
    <property type="taxonomic scope" value="Bacteria"/>
</dbReference>
<dbReference type="STRING" id="714943.Mucpa_6495"/>
<reference evidence="1" key="1">
    <citation type="submission" date="2011-09" db="EMBL/GenBank/DDBJ databases">
        <title>The permanent draft genome of Mucilaginibacter paludis DSM 18603.</title>
        <authorList>
            <consortium name="US DOE Joint Genome Institute (JGI-PGF)"/>
            <person name="Lucas S."/>
            <person name="Han J."/>
            <person name="Lapidus A."/>
            <person name="Bruce D."/>
            <person name="Goodwin L."/>
            <person name="Pitluck S."/>
            <person name="Peters L."/>
            <person name="Kyrpides N."/>
            <person name="Mavromatis K."/>
            <person name="Ivanova N."/>
            <person name="Mikhailova N."/>
            <person name="Held B."/>
            <person name="Detter J.C."/>
            <person name="Tapia R."/>
            <person name="Han C."/>
            <person name="Land M."/>
            <person name="Hauser L."/>
            <person name="Markowitz V."/>
            <person name="Cheng J.-F."/>
            <person name="Hugenholtz P."/>
            <person name="Woyke T."/>
            <person name="Wu D."/>
            <person name="Tindall B."/>
            <person name="Brambilla E."/>
            <person name="Klenk H.-P."/>
            <person name="Eisen J.A."/>
        </authorList>
    </citation>
    <scope>NUCLEOTIDE SEQUENCE [LARGE SCALE GENOMIC DNA]</scope>
    <source>
        <strain evidence="1">DSM 18603</strain>
    </source>
</reference>
<dbReference type="AlphaFoldDB" id="H1Y9P6"/>
<keyword evidence="2" id="KW-1185">Reference proteome</keyword>
<dbReference type="OrthoDB" id="166868at2"/>
<proteinExistence type="predicted"/>
<dbReference type="Proteomes" id="UP000002774">
    <property type="component" value="Chromosome"/>
</dbReference>
<organism evidence="1 2">
    <name type="scientific">Mucilaginibacter paludis DSM 18603</name>
    <dbReference type="NCBI Taxonomy" id="714943"/>
    <lineage>
        <taxon>Bacteria</taxon>
        <taxon>Pseudomonadati</taxon>
        <taxon>Bacteroidota</taxon>
        <taxon>Sphingobacteriia</taxon>
        <taxon>Sphingobacteriales</taxon>
        <taxon>Sphingobacteriaceae</taxon>
        <taxon>Mucilaginibacter</taxon>
    </lineage>
</organism>